<dbReference type="InterPro" id="IPR039888">
    <property type="entry name" value="Melted-like"/>
</dbReference>
<comment type="similarity">
    <text evidence="2">Belongs to the MELT/VEPH family.</text>
</comment>
<reference evidence="7 8" key="1">
    <citation type="submission" date="2022-12" db="EMBL/GenBank/DDBJ databases">
        <title>Chromosome-level genome of Tegillarca granosa.</title>
        <authorList>
            <person name="Kim J."/>
        </authorList>
    </citation>
    <scope>NUCLEOTIDE SEQUENCE [LARGE SCALE GENOMIC DNA]</scope>
    <source>
        <strain evidence="7">Teg-2019</strain>
        <tissue evidence="7">Adductor muscle</tissue>
    </source>
</reference>
<dbReference type="PROSITE" id="PS50003">
    <property type="entry name" value="PH_DOMAIN"/>
    <property type="match status" value="1"/>
</dbReference>
<evidence type="ECO:0000256" key="2">
    <source>
        <dbReference type="ARBA" id="ARBA00010187"/>
    </source>
</evidence>
<dbReference type="Gene3D" id="2.30.29.30">
    <property type="entry name" value="Pleckstrin-homology domain (PH domain)/Phosphotyrosine-binding domain (PTB)"/>
    <property type="match status" value="1"/>
</dbReference>
<dbReference type="Proteomes" id="UP001217089">
    <property type="component" value="Unassembled WGS sequence"/>
</dbReference>
<evidence type="ECO:0000256" key="3">
    <source>
        <dbReference type="ARBA" id="ARBA00022475"/>
    </source>
</evidence>
<dbReference type="InterPro" id="IPR001849">
    <property type="entry name" value="PH_domain"/>
</dbReference>
<evidence type="ECO:0000256" key="5">
    <source>
        <dbReference type="SAM" id="MobiDB-lite"/>
    </source>
</evidence>
<dbReference type="SUPFAM" id="SSF50729">
    <property type="entry name" value="PH domain-like"/>
    <property type="match status" value="1"/>
</dbReference>
<gene>
    <name evidence="7" type="ORF">KUTeg_001654</name>
</gene>
<evidence type="ECO:0000259" key="6">
    <source>
        <dbReference type="PROSITE" id="PS50003"/>
    </source>
</evidence>
<dbReference type="InterPro" id="IPR016024">
    <property type="entry name" value="ARM-type_fold"/>
</dbReference>
<dbReference type="EMBL" id="JARBDR010000141">
    <property type="protein sequence ID" value="KAJ8320067.1"/>
    <property type="molecule type" value="Genomic_DNA"/>
</dbReference>
<keyword evidence="8" id="KW-1185">Reference proteome</keyword>
<name>A0ABQ9FVQ0_TEGGR</name>
<feature type="compositionally biased region" description="Low complexity" evidence="5">
    <location>
        <begin position="402"/>
        <end position="411"/>
    </location>
</feature>
<feature type="compositionally biased region" description="Polar residues" evidence="5">
    <location>
        <begin position="385"/>
        <end position="401"/>
    </location>
</feature>
<keyword evidence="3" id="KW-1003">Cell membrane</keyword>
<evidence type="ECO:0000256" key="1">
    <source>
        <dbReference type="ARBA" id="ARBA00004413"/>
    </source>
</evidence>
<dbReference type="PANTHER" id="PTHR21630:SF10">
    <property type="entry name" value="VENTRICULAR ZONE-EXPRESSED PH DOMAIN-CONTAINING PROTEIN HOMOLOG 1"/>
    <property type="match status" value="1"/>
</dbReference>
<dbReference type="SMART" id="SM00233">
    <property type="entry name" value="PH"/>
    <property type="match status" value="1"/>
</dbReference>
<accession>A0ABQ9FVQ0</accession>
<feature type="domain" description="PH" evidence="6">
    <location>
        <begin position="555"/>
        <end position="647"/>
    </location>
</feature>
<dbReference type="PANTHER" id="PTHR21630">
    <property type="entry name" value="VEPH-A/MELTED"/>
    <property type="match status" value="1"/>
</dbReference>
<comment type="caution">
    <text evidence="7">The sequence shown here is derived from an EMBL/GenBank/DDBJ whole genome shotgun (WGS) entry which is preliminary data.</text>
</comment>
<organism evidence="7 8">
    <name type="scientific">Tegillarca granosa</name>
    <name type="common">Malaysian cockle</name>
    <name type="synonym">Anadara granosa</name>
    <dbReference type="NCBI Taxonomy" id="220873"/>
    <lineage>
        <taxon>Eukaryota</taxon>
        <taxon>Metazoa</taxon>
        <taxon>Spiralia</taxon>
        <taxon>Lophotrochozoa</taxon>
        <taxon>Mollusca</taxon>
        <taxon>Bivalvia</taxon>
        <taxon>Autobranchia</taxon>
        <taxon>Pteriomorphia</taxon>
        <taxon>Arcoida</taxon>
        <taxon>Arcoidea</taxon>
        <taxon>Arcidae</taxon>
        <taxon>Tegillarca</taxon>
    </lineage>
</organism>
<protein>
    <recommendedName>
        <fullName evidence="6">PH domain-containing protein</fullName>
    </recommendedName>
</protein>
<dbReference type="InterPro" id="IPR011993">
    <property type="entry name" value="PH-like_dom_sf"/>
</dbReference>
<feature type="region of interest" description="Disordered" evidence="5">
    <location>
        <begin position="385"/>
        <end position="423"/>
    </location>
</feature>
<evidence type="ECO:0000313" key="7">
    <source>
        <dbReference type="EMBL" id="KAJ8320067.1"/>
    </source>
</evidence>
<proteinExistence type="inferred from homology"/>
<keyword evidence="4" id="KW-0472">Membrane</keyword>
<evidence type="ECO:0000256" key="4">
    <source>
        <dbReference type="ARBA" id="ARBA00023136"/>
    </source>
</evidence>
<comment type="subcellular location">
    <subcellularLocation>
        <location evidence="1">Cell membrane</location>
        <topology evidence="1">Peripheral membrane protein</topology>
        <orientation evidence="1">Cytoplasmic side</orientation>
    </subcellularLocation>
</comment>
<dbReference type="SUPFAM" id="SSF48371">
    <property type="entry name" value="ARM repeat"/>
    <property type="match status" value="1"/>
</dbReference>
<sequence length="686" mass="76913">MYIMCGCTSNKYLYLSQLRDILFFTKLRESELVHLHNLKMHDLFAQVLNKKDLSKAGDLFSLEDKDIQSDLGEVLKAIGEIADTSEETNTIDEHSVSLVKLLEMCQRHDLNPSPQDPPHAKIASDIMSCLFTELCTSVSSYLSLAALDNADLLAVHMDLIVQSILRGNYVLSTVLPQIFTQNSKPIIDSTDSLVKIIDICEPAERVSLFQVFGMIAKTNSKILEPHIAKFCEFLPVSTLCSLILSMFVDMATSNPQVFVDHVETLKQLGEKQPGNMVQIIQIIGAIGTINEDHARKSMDYFISQLGSSDQTALTVTLQEVKALSVNHSQLLTENIEHISKFSAAAVGDNRKTRSVSSQTEGAVTIITVGNPPNATYPSNVVGVKQTGSPPSNMSSQQSLGKSSRMSMSSAMTVGSTQTGPTLPAEPVRDGVQHFCEKHMQTIRNFISHIAARIPLPCKCNLRNGKHKKFVQLSFLCGGQGDQCLYGSACFTLNTKIPKTWIHLMFLTVQDQDALLQELHSERFFDVFEFNAVKKHWACFMCNHPEKVYDYLQDGNPVIAGQLKEKKGRWKFLKRWKTRYLHYLEHRLLIRKETLPVSKIQSVKAVRKGIRDIPKAFEIFTGDETYTFKAKGQQNIQQWVQCLHIAVARVQKTDGSEDVPQPIQLDSLKPDNIVIERPRSVTDTKKR</sequence>
<evidence type="ECO:0000313" key="8">
    <source>
        <dbReference type="Proteomes" id="UP001217089"/>
    </source>
</evidence>